<feature type="compositionally biased region" description="Polar residues" evidence="5">
    <location>
        <begin position="386"/>
        <end position="396"/>
    </location>
</feature>
<dbReference type="InterPro" id="IPR050701">
    <property type="entry name" value="Histone_Mod_Regulator"/>
</dbReference>
<comment type="caution">
    <text evidence="8">The sequence shown here is derived from an EMBL/GenBank/DDBJ whole genome shotgun (WGS) entry which is preliminary data.</text>
</comment>
<feature type="compositionally biased region" description="Basic and acidic residues" evidence="5">
    <location>
        <begin position="471"/>
        <end position="484"/>
    </location>
</feature>
<dbReference type="InterPro" id="IPR001965">
    <property type="entry name" value="Znf_PHD"/>
</dbReference>
<dbReference type="PROSITE" id="PS51805">
    <property type="entry name" value="EPHD"/>
    <property type="match status" value="1"/>
</dbReference>
<evidence type="ECO:0000256" key="5">
    <source>
        <dbReference type="SAM" id="MobiDB-lite"/>
    </source>
</evidence>
<dbReference type="EMBL" id="JAPMOS010000033">
    <property type="protein sequence ID" value="KAJ4458151.1"/>
    <property type="molecule type" value="Genomic_DNA"/>
</dbReference>
<dbReference type="InterPro" id="IPR011011">
    <property type="entry name" value="Znf_FYVE_PHD"/>
</dbReference>
<dbReference type="PANTHER" id="PTHR13793:SF107">
    <property type="entry name" value="BROMODOMAIN-CONTAINING PROTEIN HOMOLOG"/>
    <property type="match status" value="1"/>
</dbReference>
<feature type="compositionally biased region" description="Low complexity" evidence="5">
    <location>
        <begin position="491"/>
        <end position="511"/>
    </location>
</feature>
<gene>
    <name evidence="8" type="ORF">PAPYR_6106</name>
</gene>
<evidence type="ECO:0000256" key="2">
    <source>
        <dbReference type="ARBA" id="ARBA00022771"/>
    </source>
</evidence>
<feature type="region of interest" description="Disordered" evidence="5">
    <location>
        <begin position="304"/>
        <end position="605"/>
    </location>
</feature>
<dbReference type="PROSITE" id="PS50016">
    <property type="entry name" value="ZF_PHD_2"/>
    <property type="match status" value="1"/>
</dbReference>
<dbReference type="SUPFAM" id="SSF57903">
    <property type="entry name" value="FYVE/PHD zinc finger"/>
    <property type="match status" value="1"/>
</dbReference>
<dbReference type="SMART" id="SM00249">
    <property type="entry name" value="PHD"/>
    <property type="match status" value="2"/>
</dbReference>
<feature type="domain" description="PHD-type" evidence="6">
    <location>
        <begin position="81"/>
        <end position="133"/>
    </location>
</feature>
<proteinExistence type="predicted"/>
<evidence type="ECO:0000259" key="7">
    <source>
        <dbReference type="PROSITE" id="PS51805"/>
    </source>
</evidence>
<feature type="domain" description="PHD-type" evidence="7">
    <location>
        <begin position="146"/>
        <end position="257"/>
    </location>
</feature>
<feature type="compositionally biased region" description="Low complexity" evidence="5">
    <location>
        <begin position="313"/>
        <end position="323"/>
    </location>
</feature>
<feature type="compositionally biased region" description="Basic residues" evidence="5">
    <location>
        <begin position="431"/>
        <end position="443"/>
    </location>
</feature>
<accession>A0ABQ8UI98</accession>
<dbReference type="Pfam" id="PF13831">
    <property type="entry name" value="PHD_2"/>
    <property type="match status" value="1"/>
</dbReference>
<evidence type="ECO:0000256" key="3">
    <source>
        <dbReference type="ARBA" id="ARBA00022833"/>
    </source>
</evidence>
<evidence type="ECO:0000313" key="9">
    <source>
        <dbReference type="Proteomes" id="UP001141327"/>
    </source>
</evidence>
<keyword evidence="3" id="KW-0862">Zinc</keyword>
<reference evidence="8" key="1">
    <citation type="journal article" date="2022" name="bioRxiv">
        <title>Genomics of Preaxostyla Flagellates Illuminates Evolutionary Transitions and the Path Towards Mitochondrial Loss.</title>
        <authorList>
            <person name="Novak L.V.F."/>
            <person name="Treitli S.C."/>
            <person name="Pyrih J."/>
            <person name="Halakuc P."/>
            <person name="Pipaliya S.V."/>
            <person name="Vacek V."/>
            <person name="Brzon O."/>
            <person name="Soukal P."/>
            <person name="Eme L."/>
            <person name="Dacks J.B."/>
            <person name="Karnkowska A."/>
            <person name="Elias M."/>
            <person name="Hampl V."/>
        </authorList>
    </citation>
    <scope>NUCLEOTIDE SEQUENCE</scope>
    <source>
        <strain evidence="8">RCP-MX</strain>
    </source>
</reference>
<feature type="compositionally biased region" description="Pro residues" evidence="5">
    <location>
        <begin position="560"/>
        <end position="571"/>
    </location>
</feature>
<protein>
    <submittedName>
        <fullName evidence="8">Bromodomain and PHD finger-containing protein 1</fullName>
    </submittedName>
</protein>
<feature type="compositionally biased region" description="Low complexity" evidence="5">
    <location>
        <begin position="359"/>
        <end position="371"/>
    </location>
</feature>
<keyword evidence="1" id="KW-0479">Metal-binding</keyword>
<feature type="compositionally biased region" description="Acidic residues" evidence="5">
    <location>
        <begin position="402"/>
        <end position="427"/>
    </location>
</feature>
<evidence type="ECO:0000259" key="6">
    <source>
        <dbReference type="PROSITE" id="PS50016"/>
    </source>
</evidence>
<keyword evidence="2 4" id="KW-0863">Zinc-finger</keyword>
<evidence type="ECO:0000313" key="8">
    <source>
        <dbReference type="EMBL" id="KAJ4458151.1"/>
    </source>
</evidence>
<dbReference type="InterPro" id="IPR013083">
    <property type="entry name" value="Znf_RING/FYVE/PHD"/>
</dbReference>
<dbReference type="Pfam" id="PF13832">
    <property type="entry name" value="zf-HC5HC2H_2"/>
    <property type="match status" value="1"/>
</dbReference>
<name>A0ABQ8UI98_9EUKA</name>
<dbReference type="InterPro" id="IPR019787">
    <property type="entry name" value="Znf_PHD-finger"/>
</dbReference>
<dbReference type="CDD" id="cd15492">
    <property type="entry name" value="PHD_BRPF_JADE_like"/>
    <property type="match status" value="1"/>
</dbReference>
<evidence type="ECO:0000256" key="1">
    <source>
        <dbReference type="ARBA" id="ARBA00022723"/>
    </source>
</evidence>
<dbReference type="InterPro" id="IPR034732">
    <property type="entry name" value="EPHD"/>
</dbReference>
<organism evidence="8 9">
    <name type="scientific">Paratrimastix pyriformis</name>
    <dbReference type="NCBI Taxonomy" id="342808"/>
    <lineage>
        <taxon>Eukaryota</taxon>
        <taxon>Metamonada</taxon>
        <taxon>Preaxostyla</taxon>
        <taxon>Paratrimastigidae</taxon>
        <taxon>Paratrimastix</taxon>
    </lineage>
</organism>
<dbReference type="Gene3D" id="3.30.40.10">
    <property type="entry name" value="Zinc/RING finger domain, C3HC4 (zinc finger)"/>
    <property type="match status" value="2"/>
</dbReference>
<feature type="compositionally biased region" description="Basic and acidic residues" evidence="5">
    <location>
        <begin position="444"/>
        <end position="460"/>
    </location>
</feature>
<dbReference type="PANTHER" id="PTHR13793">
    <property type="entry name" value="PHD FINGER PROTEINS"/>
    <property type="match status" value="1"/>
</dbReference>
<keyword evidence="9" id="KW-1185">Reference proteome</keyword>
<evidence type="ECO:0000256" key="4">
    <source>
        <dbReference type="PROSITE-ProRule" id="PRU00146"/>
    </source>
</evidence>
<feature type="compositionally biased region" description="Basic residues" evidence="5">
    <location>
        <begin position="545"/>
        <end position="558"/>
    </location>
</feature>
<sequence length="722" mass="76618">MEPDLVVNKRPDDAVSISEPLQGVPSTLVGPEVTLSTVLLPADSTLAGTQAAASPTVTQIPTQAVTTPPVTVVPANLDTSQCYCSVCGNGDSWEDNPICICDGCYFATHASCYGITKEEIDAPTWLCRSCKMAIPKVLPSGEPNPELRCKVCHRWGGMLMSCAGGGWIHKCCAIFIPDIFVKDEVADITAVKKARRTLKCCICHERNGGACVQCHADHCYASFHVWCAIDRHLFTEVLPYPDDTIEFFNAVYCDVHEQAMKARTDAQKYPYMTQGCLAVALAKSSCCPRNATELWSRKEELHKQGVTFPRPAPDGGAVAAAAEAEPEKKKRGRRKKAHVTDEEQAVEQAPAASLQEGGPTASASPTPVAATGRPGRKSSAARPASGSESVTGTSEPGQADGSEMDEEFDEPEEDDEDEFNEEDEDDEGTRRKPSRRRGHKKPRIRAEPKAKPEDKPEDPAAKPARRRPRKKKDDPKEAHPKEATGSEQGVAPAATAAAPSPSSQAAPSSAPTDGAAAKRLRVEDDDNDADNGGTGKAEPATAPKAKPKAKPRGARKAAAHPPPQTPRPEQPLLPLAATTTSPFHALPAPAPSSSGTLSPGLRTPGQGTYTHALLPPTVSLLPSTLTAVPPMGLSPAPPPMGMSPGMPMGMSPAPPPMGMSPGMPMGAVPMQMSIYQMAQAPQGAQLYESLRQQAYSMSMSPAAPQPQPQQLPPQMIFGYSVQ</sequence>
<dbReference type="CDD" id="cd15571">
    <property type="entry name" value="ePHD"/>
    <property type="match status" value="1"/>
</dbReference>
<dbReference type="Proteomes" id="UP001141327">
    <property type="component" value="Unassembled WGS sequence"/>
</dbReference>